<dbReference type="CDD" id="cd24048">
    <property type="entry name" value="ASKHA_NBD_FtsA"/>
    <property type="match status" value="1"/>
</dbReference>
<evidence type="ECO:0000313" key="9">
    <source>
        <dbReference type="Proteomes" id="UP000552587"/>
    </source>
</evidence>
<evidence type="ECO:0000256" key="6">
    <source>
        <dbReference type="PIRNR" id="PIRNR003101"/>
    </source>
</evidence>
<keyword evidence="9" id="KW-1185">Reference proteome</keyword>
<evidence type="ECO:0000313" key="8">
    <source>
        <dbReference type="EMBL" id="MBB1088602.1"/>
    </source>
</evidence>
<comment type="subcellular location">
    <subcellularLocation>
        <location evidence="5">Cell membrane</location>
        <topology evidence="5">Peripheral membrane protein</topology>
        <orientation evidence="5">Cytoplasmic side</orientation>
    </subcellularLocation>
    <text evidence="5">Localizes to the Z ring in an FtsZ-dependent manner. Targeted to the membrane through a conserved C-terminal amphipathic helix.</text>
</comment>
<dbReference type="Pfam" id="PF02491">
    <property type="entry name" value="SHS2_FTSA"/>
    <property type="match status" value="1"/>
</dbReference>
<feature type="domain" description="SHS2" evidence="7">
    <location>
        <begin position="10"/>
        <end position="202"/>
    </location>
</feature>
<comment type="similarity">
    <text evidence="5 6">Belongs to the FtsA/MreB family.</text>
</comment>
<dbReference type="HAMAP" id="MF_02033">
    <property type="entry name" value="FtsA"/>
    <property type="match status" value="1"/>
</dbReference>
<dbReference type="RefSeq" id="WP_182669371.1">
    <property type="nucleotide sequence ID" value="NZ_JACHTE010000005.1"/>
</dbReference>
<dbReference type="FunFam" id="3.30.420.40:FF:000032">
    <property type="entry name" value="Cell division protein FtsA"/>
    <property type="match status" value="1"/>
</dbReference>
<comment type="subunit">
    <text evidence="5">Self-interacts. Interacts with FtsZ.</text>
</comment>
<dbReference type="InterPro" id="IPR020823">
    <property type="entry name" value="Cell_div_FtsA"/>
</dbReference>
<keyword evidence="4 5" id="KW-0131">Cell cycle</keyword>
<dbReference type="InterPro" id="IPR003494">
    <property type="entry name" value="SHS2_FtsA"/>
</dbReference>
<evidence type="ECO:0000256" key="4">
    <source>
        <dbReference type="ARBA" id="ARBA00023306"/>
    </source>
</evidence>
<evidence type="ECO:0000256" key="3">
    <source>
        <dbReference type="ARBA" id="ARBA00023136"/>
    </source>
</evidence>
<dbReference type="FunFam" id="3.30.1490.110:FF:000002">
    <property type="entry name" value="Cell division protein FtsA"/>
    <property type="match status" value="1"/>
</dbReference>
<dbReference type="SUPFAM" id="SSF53067">
    <property type="entry name" value="Actin-like ATPase domain"/>
    <property type="match status" value="2"/>
</dbReference>
<dbReference type="FunFam" id="3.30.420.40:FF:000035">
    <property type="entry name" value="Cell division protein FtsA"/>
    <property type="match status" value="1"/>
</dbReference>
<dbReference type="Proteomes" id="UP000552587">
    <property type="component" value="Unassembled WGS sequence"/>
</dbReference>
<dbReference type="Gene3D" id="3.30.420.40">
    <property type="match status" value="2"/>
</dbReference>
<dbReference type="EMBL" id="JACHTE010000005">
    <property type="protein sequence ID" value="MBB1088602.1"/>
    <property type="molecule type" value="Genomic_DNA"/>
</dbReference>
<proteinExistence type="inferred from homology"/>
<dbReference type="GO" id="GO:0032153">
    <property type="term" value="C:cell division site"/>
    <property type="evidence" value="ECO:0007669"/>
    <property type="project" value="UniProtKB-UniRule"/>
</dbReference>
<dbReference type="SMART" id="SM00842">
    <property type="entry name" value="FtsA"/>
    <property type="match status" value="1"/>
</dbReference>
<dbReference type="Gene3D" id="3.30.1490.110">
    <property type="match status" value="1"/>
</dbReference>
<dbReference type="InterPro" id="IPR043129">
    <property type="entry name" value="ATPase_NBD"/>
</dbReference>
<dbReference type="Pfam" id="PF14450">
    <property type="entry name" value="FtsA"/>
    <property type="match status" value="2"/>
</dbReference>
<dbReference type="GO" id="GO:0009898">
    <property type="term" value="C:cytoplasmic side of plasma membrane"/>
    <property type="evidence" value="ECO:0007669"/>
    <property type="project" value="UniProtKB-UniRule"/>
</dbReference>
<organism evidence="8 9">
    <name type="scientific">Marilutibacter penaei</name>
    <dbReference type="NCBI Taxonomy" id="2759900"/>
    <lineage>
        <taxon>Bacteria</taxon>
        <taxon>Pseudomonadati</taxon>
        <taxon>Pseudomonadota</taxon>
        <taxon>Gammaproteobacteria</taxon>
        <taxon>Lysobacterales</taxon>
        <taxon>Lysobacteraceae</taxon>
        <taxon>Marilutibacter</taxon>
    </lineage>
</organism>
<dbReference type="InterPro" id="IPR050696">
    <property type="entry name" value="FtsA/MreB"/>
</dbReference>
<dbReference type="NCBIfam" id="TIGR01174">
    <property type="entry name" value="ftsA"/>
    <property type="match status" value="1"/>
</dbReference>
<name>A0A7W3U447_9GAMM</name>
<accession>A0A7W3U447</accession>
<evidence type="ECO:0000256" key="5">
    <source>
        <dbReference type="HAMAP-Rule" id="MF_02033"/>
    </source>
</evidence>
<evidence type="ECO:0000256" key="2">
    <source>
        <dbReference type="ARBA" id="ARBA00022618"/>
    </source>
</evidence>
<dbReference type="PANTHER" id="PTHR32432:SF4">
    <property type="entry name" value="CELL DIVISION PROTEIN FTSA"/>
    <property type="match status" value="1"/>
</dbReference>
<gene>
    <name evidence="5 8" type="primary">ftsA</name>
    <name evidence="8" type="ORF">H4F99_08885</name>
</gene>
<keyword evidence="3 5" id="KW-0472">Membrane</keyword>
<dbReference type="GO" id="GO:0043093">
    <property type="term" value="P:FtsZ-dependent cytokinesis"/>
    <property type="evidence" value="ECO:0007669"/>
    <property type="project" value="UniProtKB-UniRule"/>
</dbReference>
<sequence length="416" mass="44394">MNRKGDKSLIVGLDIGTSKVVALVGEYSPDGGHSGNPIEVIGIGSHESRGLRKGVVVDIESTVQSIQRAVEEAELMAGCEIRSVYASITGSHIQCRNSQGIAPIRDGEVSHGDLDRVLDAAKAVAIPADQNILHAIPRDYVLDDSQEGIRNPVGMTGVRLEVHAHLVVCAQSAAANVRKCVQRCGLQVDDLVLGVLASSQAVLTGDERELGVVLVDIGAGTTDIAVFVNGAIAHSASLPIAGDKVTEDIAHMLRTPTPEAEQIKVRYACALAQMATAEETIQVPSVGDRPPRRMPRHSLAQAVQARYEELFEMVQAELRRSGFEQHVRAGMVLTGGASKMEGVVELAEEMLQMPVRVGIPQHVTGLGEVVGNPVHATGVGLLLMGSQIENPRRPVISTGRAGTFFTKLKNWYRGEF</sequence>
<comment type="function">
    <text evidence="5 6">Cell division protein that is involved in the assembly of the Z ring. May serve as a membrane anchor for the Z ring.</text>
</comment>
<dbReference type="PIRSF" id="PIRSF003101">
    <property type="entry name" value="FtsA"/>
    <property type="match status" value="1"/>
</dbReference>
<dbReference type="AlphaFoldDB" id="A0A7W3U447"/>
<keyword evidence="1 5" id="KW-1003">Cell membrane</keyword>
<dbReference type="NCBIfam" id="NF007009">
    <property type="entry name" value="PRK09472.1"/>
    <property type="match status" value="1"/>
</dbReference>
<dbReference type="PANTHER" id="PTHR32432">
    <property type="entry name" value="CELL DIVISION PROTEIN FTSA-RELATED"/>
    <property type="match status" value="1"/>
</dbReference>
<reference evidence="8 9" key="1">
    <citation type="submission" date="2020-07" db="EMBL/GenBank/DDBJ databases">
        <authorList>
            <person name="Xu S."/>
            <person name="Li A."/>
        </authorList>
    </citation>
    <scope>NUCLEOTIDE SEQUENCE [LARGE SCALE GENOMIC DNA]</scope>
    <source>
        <strain evidence="8 9">SG-8</strain>
    </source>
</reference>
<keyword evidence="2 5" id="KW-0132">Cell division</keyword>
<protein>
    <recommendedName>
        <fullName evidence="5 6">Cell division protein FtsA</fullName>
    </recommendedName>
</protein>
<evidence type="ECO:0000259" key="7">
    <source>
        <dbReference type="SMART" id="SM00842"/>
    </source>
</evidence>
<evidence type="ECO:0000256" key="1">
    <source>
        <dbReference type="ARBA" id="ARBA00022475"/>
    </source>
</evidence>
<comment type="caution">
    <text evidence="8">The sequence shown here is derived from an EMBL/GenBank/DDBJ whole genome shotgun (WGS) entry which is preliminary data.</text>
</comment>